<organism evidence="8 9">
    <name type="scientific">Hyphopichia burtonii NRRL Y-1933</name>
    <dbReference type="NCBI Taxonomy" id="984485"/>
    <lineage>
        <taxon>Eukaryota</taxon>
        <taxon>Fungi</taxon>
        <taxon>Dikarya</taxon>
        <taxon>Ascomycota</taxon>
        <taxon>Saccharomycotina</taxon>
        <taxon>Pichiomycetes</taxon>
        <taxon>Debaryomycetaceae</taxon>
        <taxon>Hyphopichia</taxon>
    </lineage>
</organism>
<feature type="region of interest" description="Disordered" evidence="5">
    <location>
        <begin position="274"/>
        <end position="369"/>
    </location>
</feature>
<feature type="transmembrane region" description="Helical" evidence="6">
    <location>
        <begin position="230"/>
        <end position="248"/>
    </location>
</feature>
<dbReference type="Pfam" id="PF10277">
    <property type="entry name" value="Frag1"/>
    <property type="match status" value="1"/>
</dbReference>
<dbReference type="PANTHER" id="PTHR21324">
    <property type="entry name" value="FASTING-INDUCIBLE INTEGRAL MEMBRANE PROTEIN TM6P1-RELATED"/>
    <property type="match status" value="1"/>
</dbReference>
<keyword evidence="3 6" id="KW-1133">Transmembrane helix</keyword>
<evidence type="ECO:0000313" key="9">
    <source>
        <dbReference type="Proteomes" id="UP000095085"/>
    </source>
</evidence>
<evidence type="ECO:0000259" key="7">
    <source>
        <dbReference type="Pfam" id="PF10277"/>
    </source>
</evidence>
<dbReference type="EMBL" id="KV454547">
    <property type="protein sequence ID" value="ODV64690.1"/>
    <property type="molecule type" value="Genomic_DNA"/>
</dbReference>
<dbReference type="OrthoDB" id="10032492at2759"/>
<feature type="transmembrane region" description="Helical" evidence="6">
    <location>
        <begin position="111"/>
        <end position="133"/>
    </location>
</feature>
<reference evidence="9" key="1">
    <citation type="submission" date="2016-05" db="EMBL/GenBank/DDBJ databases">
        <title>Comparative genomics of biotechnologically important yeasts.</title>
        <authorList>
            <consortium name="DOE Joint Genome Institute"/>
            <person name="Riley R."/>
            <person name="Haridas S."/>
            <person name="Wolfe K.H."/>
            <person name="Lopes M.R."/>
            <person name="Hittinger C.T."/>
            <person name="Goker M."/>
            <person name="Salamov A."/>
            <person name="Wisecaver J."/>
            <person name="Long T.M."/>
            <person name="Aerts A.L."/>
            <person name="Barry K."/>
            <person name="Choi C."/>
            <person name="Clum A."/>
            <person name="Coughlan A.Y."/>
            <person name="Deshpande S."/>
            <person name="Douglass A.P."/>
            <person name="Hanson S.J."/>
            <person name="Klenk H.-P."/>
            <person name="Labutti K."/>
            <person name="Lapidus A."/>
            <person name="Lindquist E."/>
            <person name="Lipzen A."/>
            <person name="Meier-Kolthoff J.P."/>
            <person name="Ohm R.A."/>
            <person name="Otillar R.P."/>
            <person name="Pangilinan J."/>
            <person name="Peng Y."/>
            <person name="Rokas A."/>
            <person name="Rosa C.A."/>
            <person name="Scheuner C."/>
            <person name="Sibirny A.A."/>
            <person name="Slot J.C."/>
            <person name="Stielow J.B."/>
            <person name="Sun H."/>
            <person name="Kurtzman C.P."/>
            <person name="Blackwell M."/>
            <person name="Grigoriev I.V."/>
            <person name="Jeffries T.W."/>
        </authorList>
    </citation>
    <scope>NUCLEOTIDE SEQUENCE [LARGE SCALE GENOMIC DNA]</scope>
    <source>
        <strain evidence="9">NRRL Y-1933</strain>
    </source>
</reference>
<evidence type="ECO:0000256" key="2">
    <source>
        <dbReference type="ARBA" id="ARBA00022692"/>
    </source>
</evidence>
<feature type="domain" description="CWH43-like N-terminal" evidence="7">
    <location>
        <begin position="19"/>
        <end position="249"/>
    </location>
</feature>
<keyword evidence="2 6" id="KW-0812">Transmembrane</keyword>
<evidence type="ECO:0000256" key="1">
    <source>
        <dbReference type="ARBA" id="ARBA00004127"/>
    </source>
</evidence>
<evidence type="ECO:0000256" key="3">
    <source>
        <dbReference type="ARBA" id="ARBA00022989"/>
    </source>
</evidence>
<keyword evidence="9" id="KW-1185">Reference proteome</keyword>
<dbReference type="Proteomes" id="UP000095085">
    <property type="component" value="Unassembled WGS sequence"/>
</dbReference>
<gene>
    <name evidence="8" type="ORF">HYPBUDRAFT_154294</name>
</gene>
<dbReference type="GO" id="GO:0005886">
    <property type="term" value="C:plasma membrane"/>
    <property type="evidence" value="ECO:0007669"/>
    <property type="project" value="TreeGrafter"/>
</dbReference>
<feature type="compositionally biased region" description="Polar residues" evidence="5">
    <location>
        <begin position="283"/>
        <end position="303"/>
    </location>
</feature>
<feature type="transmembrane region" description="Helical" evidence="6">
    <location>
        <begin position="73"/>
        <end position="91"/>
    </location>
</feature>
<dbReference type="PANTHER" id="PTHR21324:SF2">
    <property type="entry name" value="EG:22E5.9 PROTEIN"/>
    <property type="match status" value="1"/>
</dbReference>
<sequence>MFEDAHSTPRLLRFKKIHYYLVPAISLIVWWGMLIAMLTCWGAQGRPIYKFMGGVHQDPVYISDIGATNLQPLFIACAGFQGIFFVGTLLLEYILRRKIKLQPYVSNKQPIFAIVSIVCAVIGQLGILFTAIFNTNNFHNVHFSMVGIFIAGSFLACLFNDFNTFIFGNFPSRLCPNHERVFFGQHKWANLYMVSFFMKVVWLCLAVVFAVCFGALMYNDELSPSAAFEWAISFWYGFVLVMWAIDLFPSAVKHYQIRHPEMYPAYDNHTGTYMGAAHEKNDQNSSTTTSDHGTYVNAENNHLINHDDNFNQNYRGPVESGPSQDVPTYNSHRYNPNAPHHIKGPSNAEDTLYNMQKEPEQPASALTRD</sequence>
<proteinExistence type="predicted"/>
<dbReference type="InterPro" id="IPR050911">
    <property type="entry name" value="DRAM/TMEM150_Autophagy_Mod"/>
</dbReference>
<evidence type="ECO:0000256" key="5">
    <source>
        <dbReference type="SAM" id="MobiDB-lite"/>
    </source>
</evidence>
<comment type="subcellular location">
    <subcellularLocation>
        <location evidence="1">Endomembrane system</location>
        <topology evidence="1">Multi-pass membrane protein</topology>
    </subcellularLocation>
</comment>
<name>A0A1E4RBR1_9ASCO</name>
<dbReference type="RefSeq" id="XP_020073757.1">
    <property type="nucleotide sequence ID" value="XM_020222001.1"/>
</dbReference>
<feature type="transmembrane region" description="Helical" evidence="6">
    <location>
        <begin position="145"/>
        <end position="170"/>
    </location>
</feature>
<evidence type="ECO:0000256" key="6">
    <source>
        <dbReference type="SAM" id="Phobius"/>
    </source>
</evidence>
<accession>A0A1E4RBR1</accession>
<feature type="compositionally biased region" description="Polar residues" evidence="5">
    <location>
        <begin position="321"/>
        <end position="334"/>
    </location>
</feature>
<protein>
    <recommendedName>
        <fullName evidence="7">CWH43-like N-terminal domain-containing protein</fullName>
    </recommendedName>
</protein>
<keyword evidence="4 6" id="KW-0472">Membrane</keyword>
<evidence type="ECO:0000256" key="4">
    <source>
        <dbReference type="ARBA" id="ARBA00023136"/>
    </source>
</evidence>
<dbReference type="AlphaFoldDB" id="A0A1E4RBR1"/>
<feature type="transmembrane region" description="Helical" evidence="6">
    <location>
        <begin position="20"/>
        <end position="44"/>
    </location>
</feature>
<dbReference type="GO" id="GO:0012505">
    <property type="term" value="C:endomembrane system"/>
    <property type="evidence" value="ECO:0007669"/>
    <property type="project" value="UniProtKB-SubCell"/>
</dbReference>
<feature type="transmembrane region" description="Helical" evidence="6">
    <location>
        <begin position="191"/>
        <end position="218"/>
    </location>
</feature>
<dbReference type="GeneID" id="30996550"/>
<evidence type="ECO:0000313" key="8">
    <source>
        <dbReference type="EMBL" id="ODV64690.1"/>
    </source>
</evidence>
<dbReference type="InterPro" id="IPR019402">
    <property type="entry name" value="CWH43_N"/>
</dbReference>
<dbReference type="STRING" id="984485.A0A1E4RBR1"/>